<sequence length="211" mass="24132">MTLWNVLAPLNPGQWLPQAPVTPRTRKHGASKRPRSCKPGHLVTPFQKYKKKERAVAVPAPTSPPTPSEEVDPAPNGVFEPETELPEERIRIQMEFAKMRIRPQARPRENIFDDPVVRRRLELQRIHDEASLALLPTQAPPIFYSKPLALAPSSFPAAPVRRPSLIVQKWNDIRKDVDAERLDREALALIRRKATAKRVRPVKELRRLDAR</sequence>
<comment type="caution">
    <text evidence="2">The sequence shown here is derived from an EMBL/GenBank/DDBJ whole genome shotgun (WGS) entry which is preliminary data.</text>
</comment>
<dbReference type="EMBL" id="JAWWNJ010000001">
    <property type="protein sequence ID" value="KAK7064341.1"/>
    <property type="molecule type" value="Genomic_DNA"/>
</dbReference>
<name>A0AAW0EIH7_9AGAR</name>
<dbReference type="AlphaFoldDB" id="A0AAW0EIH7"/>
<accession>A0AAW0EIH7</accession>
<proteinExistence type="predicted"/>
<evidence type="ECO:0000256" key="1">
    <source>
        <dbReference type="SAM" id="MobiDB-lite"/>
    </source>
</evidence>
<organism evidence="2 3">
    <name type="scientific">Favolaschia claudopus</name>
    <dbReference type="NCBI Taxonomy" id="2862362"/>
    <lineage>
        <taxon>Eukaryota</taxon>
        <taxon>Fungi</taxon>
        <taxon>Dikarya</taxon>
        <taxon>Basidiomycota</taxon>
        <taxon>Agaricomycotina</taxon>
        <taxon>Agaricomycetes</taxon>
        <taxon>Agaricomycetidae</taxon>
        <taxon>Agaricales</taxon>
        <taxon>Marasmiineae</taxon>
        <taxon>Mycenaceae</taxon>
        <taxon>Favolaschia</taxon>
    </lineage>
</organism>
<feature type="region of interest" description="Disordered" evidence="1">
    <location>
        <begin position="12"/>
        <end position="80"/>
    </location>
</feature>
<reference evidence="2 3" key="1">
    <citation type="journal article" date="2024" name="J Genomics">
        <title>Draft genome sequencing and assembly of Favolaschia claudopus CIRM-BRFM 2984 isolated from oak limbs.</title>
        <authorList>
            <person name="Navarro D."/>
            <person name="Drula E."/>
            <person name="Chaduli D."/>
            <person name="Cazenave R."/>
            <person name="Ahrendt S."/>
            <person name="Wang J."/>
            <person name="Lipzen A."/>
            <person name="Daum C."/>
            <person name="Barry K."/>
            <person name="Grigoriev I.V."/>
            <person name="Favel A."/>
            <person name="Rosso M.N."/>
            <person name="Martin F."/>
        </authorList>
    </citation>
    <scope>NUCLEOTIDE SEQUENCE [LARGE SCALE GENOMIC DNA]</scope>
    <source>
        <strain evidence="2 3">CIRM-BRFM 2984</strain>
    </source>
</reference>
<dbReference type="Proteomes" id="UP001362999">
    <property type="component" value="Unassembled WGS sequence"/>
</dbReference>
<evidence type="ECO:0000313" key="3">
    <source>
        <dbReference type="Proteomes" id="UP001362999"/>
    </source>
</evidence>
<feature type="compositionally biased region" description="Basic residues" evidence="1">
    <location>
        <begin position="24"/>
        <end position="38"/>
    </location>
</feature>
<protein>
    <submittedName>
        <fullName evidence="2">Uncharacterized protein</fullName>
    </submittedName>
</protein>
<gene>
    <name evidence="2" type="ORF">R3P38DRAFT_38861</name>
</gene>
<evidence type="ECO:0000313" key="2">
    <source>
        <dbReference type="EMBL" id="KAK7064341.1"/>
    </source>
</evidence>
<keyword evidence="3" id="KW-1185">Reference proteome</keyword>